<gene>
    <name evidence="1" type="ORF">BOVATA_015030</name>
</gene>
<keyword evidence="2" id="KW-1185">Reference proteome</keyword>
<accession>A0A2H6KAJ7</accession>
<protein>
    <submittedName>
        <fullName evidence="1">Uncharacterized protein</fullName>
    </submittedName>
</protein>
<proteinExistence type="predicted"/>
<evidence type="ECO:0000313" key="1">
    <source>
        <dbReference type="EMBL" id="GBE60010.1"/>
    </source>
</evidence>
<sequence length="115" mass="12370">MSLVETIHVGLDVTKLNCTTVTNLPCRLCNRRFGRSPDLLFGGIVEIGNCLGKLVDCFLKLLFDLSEFGMKLLNLCLHSADRSVHGLGGASGLARRDAGSGTRIVKLTVKVPSNL</sequence>
<reference evidence="1 2" key="1">
    <citation type="journal article" date="2017" name="BMC Genomics">
        <title>Whole-genome assembly of Babesia ovata and comparative genomics between closely related pathogens.</title>
        <authorList>
            <person name="Yamagishi J."/>
            <person name="Asada M."/>
            <person name="Hakimi H."/>
            <person name="Tanaka T.Q."/>
            <person name="Sugimoto C."/>
            <person name="Kawazu S."/>
        </authorList>
    </citation>
    <scope>NUCLEOTIDE SEQUENCE [LARGE SCALE GENOMIC DNA]</scope>
    <source>
        <strain evidence="1 2">Miyake</strain>
    </source>
</reference>
<organism evidence="1 2">
    <name type="scientific">Babesia ovata</name>
    <dbReference type="NCBI Taxonomy" id="189622"/>
    <lineage>
        <taxon>Eukaryota</taxon>
        <taxon>Sar</taxon>
        <taxon>Alveolata</taxon>
        <taxon>Apicomplexa</taxon>
        <taxon>Aconoidasida</taxon>
        <taxon>Piroplasmida</taxon>
        <taxon>Babesiidae</taxon>
        <taxon>Babesia</taxon>
    </lineage>
</organism>
<dbReference type="RefSeq" id="XP_028866253.1">
    <property type="nucleotide sequence ID" value="XM_029010420.1"/>
</dbReference>
<comment type="caution">
    <text evidence="1">The sequence shown here is derived from an EMBL/GenBank/DDBJ whole genome shotgun (WGS) entry which is preliminary data.</text>
</comment>
<dbReference type="AlphaFoldDB" id="A0A2H6KAJ7"/>
<dbReference type="GeneID" id="39873780"/>
<dbReference type="EMBL" id="BDSA01000002">
    <property type="protein sequence ID" value="GBE60010.1"/>
    <property type="molecule type" value="Genomic_DNA"/>
</dbReference>
<name>A0A2H6KAJ7_9APIC</name>
<dbReference type="VEuPathDB" id="PiroplasmaDB:BOVATA_015030"/>
<dbReference type="Proteomes" id="UP000236319">
    <property type="component" value="Unassembled WGS sequence"/>
</dbReference>
<evidence type="ECO:0000313" key="2">
    <source>
        <dbReference type="Proteomes" id="UP000236319"/>
    </source>
</evidence>